<dbReference type="EMBL" id="JAPFFF010000008">
    <property type="protein sequence ID" value="KAK8884602.1"/>
    <property type="molecule type" value="Genomic_DNA"/>
</dbReference>
<evidence type="ECO:0000313" key="2">
    <source>
        <dbReference type="Proteomes" id="UP001470230"/>
    </source>
</evidence>
<proteinExistence type="predicted"/>
<evidence type="ECO:0000313" key="1">
    <source>
        <dbReference type="EMBL" id="KAK8884602.1"/>
    </source>
</evidence>
<organism evidence="1 2">
    <name type="scientific">Tritrichomonas musculus</name>
    <dbReference type="NCBI Taxonomy" id="1915356"/>
    <lineage>
        <taxon>Eukaryota</taxon>
        <taxon>Metamonada</taxon>
        <taxon>Parabasalia</taxon>
        <taxon>Tritrichomonadida</taxon>
        <taxon>Tritrichomonadidae</taxon>
        <taxon>Tritrichomonas</taxon>
    </lineage>
</organism>
<dbReference type="Proteomes" id="UP001470230">
    <property type="component" value="Unassembled WGS sequence"/>
</dbReference>
<accession>A0ABR2K0H0</accession>
<name>A0ABR2K0H0_9EUKA</name>
<comment type="caution">
    <text evidence="1">The sequence shown here is derived from an EMBL/GenBank/DDBJ whole genome shotgun (WGS) entry which is preliminary data.</text>
</comment>
<protein>
    <recommendedName>
        <fullName evidence="3">Abortive infection protein-like C-terminal domain-containing protein</fullName>
    </recommendedName>
</protein>
<evidence type="ECO:0008006" key="3">
    <source>
        <dbReference type="Google" id="ProtNLM"/>
    </source>
</evidence>
<sequence length="117" mass="13240">MTDLINEANSKNSMDVFRGIESLYLRVCGEIVQRNISKEGFKLFESASRGMKIDDILKELSENITKREIDSDEKIEIYSQILATTRMLGAIHGRGLKSHERANLFGLNTTVNCQSQD</sequence>
<keyword evidence="2" id="KW-1185">Reference proteome</keyword>
<reference evidence="1 2" key="1">
    <citation type="submission" date="2024-04" db="EMBL/GenBank/DDBJ databases">
        <title>Tritrichomonas musculus Genome.</title>
        <authorList>
            <person name="Alves-Ferreira E."/>
            <person name="Grigg M."/>
            <person name="Lorenzi H."/>
            <person name="Galac M."/>
        </authorList>
    </citation>
    <scope>NUCLEOTIDE SEQUENCE [LARGE SCALE GENOMIC DNA]</scope>
    <source>
        <strain evidence="1 2">EAF2021</strain>
    </source>
</reference>
<gene>
    <name evidence="1" type="ORF">M9Y10_043718</name>
</gene>